<protein>
    <recommendedName>
        <fullName evidence="4">polynucleotide adenylyltransferase</fullName>
        <ecNumber evidence="4">2.7.7.19</ecNumber>
    </recommendedName>
</protein>
<feature type="compositionally biased region" description="Basic and acidic residues" evidence="8">
    <location>
        <begin position="1097"/>
        <end position="1115"/>
    </location>
</feature>
<reference evidence="11 12" key="1">
    <citation type="journal article" date="2016" name="Fungal Biol.">
        <title>The genome of Xylona heveae provides a window into fungal endophytism.</title>
        <authorList>
            <person name="Gazis R."/>
            <person name="Kuo A."/>
            <person name="Riley R."/>
            <person name="LaButti K."/>
            <person name="Lipzen A."/>
            <person name="Lin J."/>
            <person name="Amirebrahimi M."/>
            <person name="Hesse C.N."/>
            <person name="Spatafora J.W."/>
            <person name="Henrissat B."/>
            <person name="Hainaut M."/>
            <person name="Grigoriev I.V."/>
            <person name="Hibbett D.S."/>
        </authorList>
    </citation>
    <scope>NUCLEOTIDE SEQUENCE [LARGE SCALE GENOMIC DNA]</scope>
    <source>
        <strain evidence="11 12">TC161</strain>
    </source>
</reference>
<feature type="region of interest" description="Disordered" evidence="8">
    <location>
        <begin position="1133"/>
        <end position="1267"/>
    </location>
</feature>
<feature type="compositionally biased region" description="Polar residues" evidence="8">
    <location>
        <begin position="1054"/>
        <end position="1065"/>
    </location>
</feature>
<dbReference type="Pfam" id="PF03828">
    <property type="entry name" value="PAP_assoc"/>
    <property type="match status" value="1"/>
</dbReference>
<dbReference type="Proteomes" id="UP000076632">
    <property type="component" value="Unassembled WGS sequence"/>
</dbReference>
<evidence type="ECO:0000259" key="10">
    <source>
        <dbReference type="Pfam" id="PF22600"/>
    </source>
</evidence>
<dbReference type="GeneID" id="28900246"/>
<dbReference type="Gene3D" id="3.30.460.10">
    <property type="entry name" value="Beta Polymerase, domain 2"/>
    <property type="match status" value="1"/>
</dbReference>
<dbReference type="InterPro" id="IPR002058">
    <property type="entry name" value="PAP_assoc"/>
</dbReference>
<dbReference type="AlphaFoldDB" id="A0A165H3C8"/>
<dbReference type="GO" id="GO:0031123">
    <property type="term" value="P:RNA 3'-end processing"/>
    <property type="evidence" value="ECO:0007669"/>
    <property type="project" value="TreeGrafter"/>
</dbReference>
<evidence type="ECO:0000256" key="2">
    <source>
        <dbReference type="ARBA" id="ARBA00001946"/>
    </source>
</evidence>
<feature type="compositionally biased region" description="Basic and acidic residues" evidence="8">
    <location>
        <begin position="1248"/>
        <end position="1267"/>
    </location>
</feature>
<proteinExistence type="inferred from homology"/>
<dbReference type="Pfam" id="PF22600">
    <property type="entry name" value="MTPAP-like_central"/>
    <property type="match status" value="1"/>
</dbReference>
<feature type="compositionally biased region" description="Basic and acidic residues" evidence="8">
    <location>
        <begin position="250"/>
        <end position="266"/>
    </location>
</feature>
<feature type="compositionally biased region" description="Polar residues" evidence="8">
    <location>
        <begin position="647"/>
        <end position="659"/>
    </location>
</feature>
<evidence type="ECO:0000256" key="8">
    <source>
        <dbReference type="SAM" id="MobiDB-lite"/>
    </source>
</evidence>
<dbReference type="Gene3D" id="1.10.1410.10">
    <property type="match status" value="1"/>
</dbReference>
<keyword evidence="6" id="KW-0479">Metal-binding</keyword>
<dbReference type="OMA" id="HGHELDY"/>
<feature type="domain" description="PAP-associated" evidence="9">
    <location>
        <begin position="489"/>
        <end position="544"/>
    </location>
</feature>
<feature type="region of interest" description="Disordered" evidence="8">
    <location>
        <begin position="161"/>
        <end position="229"/>
    </location>
</feature>
<feature type="compositionally biased region" description="Polar residues" evidence="8">
    <location>
        <begin position="85"/>
        <end position="107"/>
    </location>
</feature>
<feature type="compositionally biased region" description="Polar residues" evidence="8">
    <location>
        <begin position="205"/>
        <end position="214"/>
    </location>
</feature>
<feature type="compositionally biased region" description="Low complexity" evidence="8">
    <location>
        <begin position="1177"/>
        <end position="1192"/>
    </location>
</feature>
<dbReference type="GO" id="GO:0046872">
    <property type="term" value="F:metal ion binding"/>
    <property type="evidence" value="ECO:0007669"/>
    <property type="project" value="UniProtKB-KW"/>
</dbReference>
<dbReference type="SUPFAM" id="SSF81301">
    <property type="entry name" value="Nucleotidyltransferase"/>
    <property type="match status" value="1"/>
</dbReference>
<feature type="region of interest" description="Disordered" evidence="8">
    <location>
        <begin position="1045"/>
        <end position="1119"/>
    </location>
</feature>
<name>A0A165H3C8_XYLHT</name>
<accession>A0A165H3C8</accession>
<dbReference type="SUPFAM" id="SSF81631">
    <property type="entry name" value="PAP/OAS1 substrate-binding domain"/>
    <property type="match status" value="1"/>
</dbReference>
<evidence type="ECO:0000256" key="4">
    <source>
        <dbReference type="ARBA" id="ARBA00012388"/>
    </source>
</evidence>
<keyword evidence="7" id="KW-0460">Magnesium</keyword>
<dbReference type="GO" id="GO:0010605">
    <property type="term" value="P:negative regulation of macromolecule metabolic process"/>
    <property type="evidence" value="ECO:0007669"/>
    <property type="project" value="UniProtKB-ARBA"/>
</dbReference>
<dbReference type="EMBL" id="KV407458">
    <property type="protein sequence ID" value="KZF22929.1"/>
    <property type="molecule type" value="Genomic_DNA"/>
</dbReference>
<feature type="compositionally biased region" description="Low complexity" evidence="8">
    <location>
        <begin position="635"/>
        <end position="646"/>
    </location>
</feature>
<comment type="cofactor">
    <cofactor evidence="2">
        <name>Mg(2+)</name>
        <dbReference type="ChEBI" id="CHEBI:18420"/>
    </cofactor>
</comment>
<dbReference type="GO" id="GO:1990817">
    <property type="term" value="F:poly(A) RNA polymerase activity"/>
    <property type="evidence" value="ECO:0007669"/>
    <property type="project" value="UniProtKB-EC"/>
</dbReference>
<dbReference type="InterPro" id="IPR054708">
    <property type="entry name" value="MTPAP-like_central"/>
</dbReference>
<dbReference type="PANTHER" id="PTHR12271">
    <property type="entry name" value="POLY A POLYMERASE CID PAP -RELATED"/>
    <property type="match status" value="1"/>
</dbReference>
<comment type="similarity">
    <text evidence="3">Belongs to the DNA polymerase type-B-like family.</text>
</comment>
<organism evidence="11 12">
    <name type="scientific">Xylona heveae (strain CBS 132557 / TC161)</name>
    <dbReference type="NCBI Taxonomy" id="1328760"/>
    <lineage>
        <taxon>Eukaryota</taxon>
        <taxon>Fungi</taxon>
        <taxon>Dikarya</taxon>
        <taxon>Ascomycota</taxon>
        <taxon>Pezizomycotina</taxon>
        <taxon>Xylonomycetes</taxon>
        <taxon>Xylonales</taxon>
        <taxon>Xylonaceae</taxon>
        <taxon>Xylona</taxon>
    </lineage>
</organism>
<feature type="compositionally biased region" description="Polar residues" evidence="8">
    <location>
        <begin position="1072"/>
        <end position="1090"/>
    </location>
</feature>
<dbReference type="InterPro" id="IPR043519">
    <property type="entry name" value="NT_sf"/>
</dbReference>
<feature type="domain" description="Poly(A) RNA polymerase mitochondrial-like central palm" evidence="10">
    <location>
        <begin position="268"/>
        <end position="400"/>
    </location>
</feature>
<evidence type="ECO:0000313" key="11">
    <source>
        <dbReference type="EMBL" id="KZF22929.1"/>
    </source>
</evidence>
<feature type="compositionally biased region" description="Polar residues" evidence="8">
    <location>
        <begin position="768"/>
        <end position="778"/>
    </location>
</feature>
<evidence type="ECO:0000256" key="5">
    <source>
        <dbReference type="ARBA" id="ARBA00022679"/>
    </source>
</evidence>
<feature type="region of interest" description="Disordered" evidence="8">
    <location>
        <begin position="971"/>
        <end position="1025"/>
    </location>
</feature>
<feature type="compositionally biased region" description="Polar residues" evidence="8">
    <location>
        <begin position="1007"/>
        <end position="1019"/>
    </location>
</feature>
<dbReference type="STRING" id="1328760.A0A165H3C8"/>
<feature type="compositionally biased region" description="Polar residues" evidence="8">
    <location>
        <begin position="167"/>
        <end position="182"/>
    </location>
</feature>
<keyword evidence="12" id="KW-1185">Reference proteome</keyword>
<evidence type="ECO:0000256" key="7">
    <source>
        <dbReference type="ARBA" id="ARBA00022842"/>
    </source>
</evidence>
<feature type="compositionally biased region" description="Polar residues" evidence="8">
    <location>
        <begin position="722"/>
        <end position="736"/>
    </location>
</feature>
<evidence type="ECO:0000313" key="12">
    <source>
        <dbReference type="Proteomes" id="UP000076632"/>
    </source>
</evidence>
<feature type="compositionally biased region" description="Low complexity" evidence="8">
    <location>
        <begin position="127"/>
        <end position="140"/>
    </location>
</feature>
<feature type="region of interest" description="Disordered" evidence="8">
    <location>
        <begin position="717"/>
        <end position="816"/>
    </location>
</feature>
<feature type="region of interest" description="Disordered" evidence="8">
    <location>
        <begin position="591"/>
        <end position="670"/>
    </location>
</feature>
<keyword evidence="5" id="KW-0808">Transferase</keyword>
<dbReference type="EC" id="2.7.7.19" evidence="4"/>
<feature type="region of interest" description="Disordered" evidence="8">
    <location>
        <begin position="85"/>
        <end position="140"/>
    </location>
</feature>
<dbReference type="RefSeq" id="XP_018188484.1">
    <property type="nucleotide sequence ID" value="XM_018335109.1"/>
</dbReference>
<dbReference type="PANTHER" id="PTHR12271:SF113">
    <property type="entry name" value="POLY(A) RNA POLYMERASE CID11"/>
    <property type="match status" value="1"/>
</dbReference>
<evidence type="ECO:0000256" key="3">
    <source>
        <dbReference type="ARBA" id="ARBA00008593"/>
    </source>
</evidence>
<dbReference type="OrthoDB" id="2274644at2759"/>
<dbReference type="InParanoid" id="A0A165H3C8"/>
<sequence>MGFQQDASTTAFLQDYPAQSLPYSPASKEQQFVYTFGIPGAFQPAFWPVSLVPPVVSPVVLPFNQSLGLLPQAQDPYRRTTLIDPQNQYRTTARGTPRAQSHLTSDTALRRGGQAPGPPRYRSDIHGNTSGSGSENGGRSFITETQTAAMPQLRRENLPSALPTRPALSSHQSNSLPSTPQQRARKLSFGSRSPSPNDGNHSHSPRSAYSESNSTLPPLRRPPPTGCRFETGMAYFRRRIPYSIGGDTLEPAKETPKARLSEEEEKKLSGDMRELYDRLLPSNESDERRSKFVRKLDQLLNNKWPGSNIRVHVFGSSGNLLCTSESDVDICITTTMKELERVCLLANALAEHGMERVICIPTAKVPIVKFWDPELRLACDMNVNNTSALENTRMVKTYVQIDERVRPLAMIIKHWTKTRILNDAGLGGTLSSYTWICMIINFLQTRDPPILPALHQLPHRKRPAVPGKESAFADDIDSLRGFGKNNHETLGELLFHFFRRHGHELDYEKSVISVRLGKLLTKEEKGWQLLLNNRLCVEEPFNISRNLGNTADDTSFRGVHIELRRAFDLIADGAKLRECCDQFVFPAEEERVWEKPPSQPRPAVLTRSHSQSGGRSGRAQFTNSRGHRHPNNTYSRGQQGGRRSSSATAYGNANLNNFHGPQPGIPSHQYFLSPQAQNQLHDQLFQRYQLLQVQESELRFQLMQQAQAQAQAQASAYAQAHSRGQPSLDTQANLNGRRSSSQEEPPLPSQLGSDLFLHPLQFGPLPHATQTTPQTNPASPAAPIAVPELRRSLQRSPGQEGFATASLRSHSQPARPITTLNGFVPTPFIVPSMGGFQAMQHSQSLPATSPMHGGDNILYESSQRSLAEDLPHEDDLRKEYIGYYLGGSPVAPSSQVVPVQGVYPFGEICSRDGRDTQIIAAPFGHFQESSRSPSPLTHRRSLSIDQQRLTTSTFPNLKRSLATARAIDTSGPLVVNGSNYAPPTIDKEHHGVQASGNTSASEDHSYDTSATMSDTQSSDAIPEGDYSELSQQLHAQRLLELHNQAQKPAHDSGSRINGVSSQQVSPPDVPATKSSSQNAQTSNRSASKSGLANGVEEECKVHRPPPKEKGLRAENIRSGALSSEALRTNAKGYHDPALAPTLSPVRESRTPSPTVSRKNEPTTGGGKRSKSPSRDIQGAFLKAQQKAAAVANKHSHVDHREKASGANSVNSHGKDRHGVNTASNGWQQPARKGNKKGGKSHGAPKNSDSMKDRREPLPVNESERKGG</sequence>
<evidence type="ECO:0000259" key="9">
    <source>
        <dbReference type="Pfam" id="PF03828"/>
    </source>
</evidence>
<feature type="region of interest" description="Disordered" evidence="8">
    <location>
        <begin position="245"/>
        <end position="266"/>
    </location>
</feature>
<feature type="compositionally biased region" description="Polar residues" evidence="8">
    <location>
        <begin position="190"/>
        <end position="199"/>
    </location>
</feature>
<evidence type="ECO:0000256" key="1">
    <source>
        <dbReference type="ARBA" id="ARBA00001936"/>
    </source>
</evidence>
<evidence type="ECO:0000256" key="6">
    <source>
        <dbReference type="ARBA" id="ARBA00022723"/>
    </source>
</evidence>
<gene>
    <name evidence="11" type="ORF">L228DRAFT_268300</name>
</gene>
<dbReference type="CDD" id="cd05402">
    <property type="entry name" value="NT_PAP_TUTase"/>
    <property type="match status" value="1"/>
</dbReference>
<comment type="cofactor">
    <cofactor evidence="1">
        <name>Mn(2+)</name>
        <dbReference type="ChEBI" id="CHEBI:29035"/>
    </cofactor>
</comment>